<dbReference type="CDD" id="cd05918">
    <property type="entry name" value="A_NRPS_SidN3_like"/>
    <property type="match status" value="3"/>
</dbReference>
<dbReference type="InterPro" id="IPR009081">
    <property type="entry name" value="PP-bd_ACP"/>
</dbReference>
<dbReference type="OMA" id="DHEIAMM"/>
<dbReference type="FunFam" id="3.30.559.30:FF:000003">
    <property type="entry name" value="Nonribosomal peptide synthase SidD"/>
    <property type="match status" value="1"/>
</dbReference>
<reference evidence="8" key="1">
    <citation type="journal article" date="2018" name="Proc. Natl. Acad. Sci. U.S.A.">
        <title>Linking secondary metabolites to gene clusters through genome sequencing of six diverse Aspergillus species.</title>
        <authorList>
            <person name="Kaerboelling I."/>
            <person name="Vesth T.C."/>
            <person name="Frisvad J.C."/>
            <person name="Nybo J.L."/>
            <person name="Theobald S."/>
            <person name="Kuo A."/>
            <person name="Bowyer P."/>
            <person name="Matsuda Y."/>
            <person name="Mondo S."/>
            <person name="Lyhne E.K."/>
            <person name="Kogle M.E."/>
            <person name="Clum A."/>
            <person name="Lipzen A."/>
            <person name="Salamov A."/>
            <person name="Ngan C.Y."/>
            <person name="Daum C."/>
            <person name="Chiniquy J."/>
            <person name="Barry K."/>
            <person name="LaButti K."/>
            <person name="Haridas S."/>
            <person name="Simmons B.A."/>
            <person name="Magnuson J.K."/>
            <person name="Mortensen U.H."/>
            <person name="Larsen T.O."/>
            <person name="Grigoriev I.V."/>
            <person name="Baker S.E."/>
            <person name="Andersen M.R."/>
        </authorList>
    </citation>
    <scope>NUCLEOTIDE SEQUENCE [LARGE SCALE GENOMIC DNA]</scope>
    <source>
        <strain evidence="8">IBT 16806</strain>
    </source>
</reference>
<dbReference type="PROSITE" id="PS00012">
    <property type="entry name" value="PHOSPHOPANTETHEINE"/>
    <property type="match status" value="2"/>
</dbReference>
<comment type="caution">
    <text evidence="7">The sequence shown here is derived from an EMBL/GenBank/DDBJ whole genome shotgun (WGS) entry which is preliminary data.</text>
</comment>
<dbReference type="GO" id="GO:0043041">
    <property type="term" value="P:amino acid activation for nonribosomal peptide biosynthetic process"/>
    <property type="evidence" value="ECO:0007669"/>
    <property type="project" value="TreeGrafter"/>
</dbReference>
<dbReference type="Pfam" id="PF00501">
    <property type="entry name" value="AMP-binding"/>
    <property type="match status" value="3"/>
</dbReference>
<evidence type="ECO:0000256" key="1">
    <source>
        <dbReference type="ARBA" id="ARBA00022450"/>
    </source>
</evidence>
<dbReference type="SUPFAM" id="SSF52777">
    <property type="entry name" value="CoA-dependent acyltransferases"/>
    <property type="match status" value="9"/>
</dbReference>
<dbReference type="NCBIfam" id="NF003417">
    <property type="entry name" value="PRK04813.1"/>
    <property type="match status" value="3"/>
</dbReference>
<sequence length="3843" mass="426480">MAHSWDQTLSNADCLFPTVRATKGQRAEWASEQISPALVRESVQFCQKANVQLSLLLATAWAVILRRYAEVDQVQIGQQRLTHTEEASAKMGCKLQMMLMSTSMANVVSVRELFDPGRWAMSAPNPETLHAFNSGMIICEGDIKQIDTSKELESGEEPQVYVAYKMPMVAPEQAEHVSTTFTQVVSVILQDSEIAPGHISLVSQAQMARITEWNGRKFTQPTVPFLHQIIRKHSFFKPNQPAIEAWDGSLTYNELDEAAGRLAAQLVGRGICPGHLVPVCFEKSLWAVVAMLAINKTGAAFVPLDPSQPRNRLQNIARQLTSPLGLASADHRDTLGEAIPSVLEVSDETQVSQPAPPHHEPDILITAEAHGAAYCLFTSGSTGEPKGCVVDHTALASITSHSAGLHLSPSSRVLQFASFSFGVSLIEVWCTLASGGTVCIPSASDRINHLAKIIRTMRINWTILTPTTLGTLHPKEVPSLKTIIVAGEPLKQSQILQWMEAVNLYQGYGFTEWAGICCVSPRIESTVDTGLIGKPVNANSWLVDPEDSDSLAAIGAAAELVVEGPSLALGYLNDDAKTNTRFIENPPWLPVSKESKDRRFYRTGDLVRYDSGGTLRFLGRKDRQVKIRGQRVELGEIESQIDHAYPEYRNSIVEGVVPVNGDGNRVLVAFIPSANLKTFAPGSNTGDESLLSPLDKKMHADVVINRLEAELPDYMVPQIFVSLDKMPLTITGKIDRNKLRAVVEQLRPTEWDRLLGLTTDDRQLPSTRSERLIHKLVTQVLGLSAEIVGMQHGFCALGGDSVLAMKLVGLARHQNLQLSVQHILRSSSLVEMATQMEDLNECLQAEITPPPFSLLNAGMLDTLTTLAAERCRVKPERIEDIYPCTPLQEGMMALAARRPGAYVARFVYRASPSTDPDRLRSAWEMAVAANPILRTRIIRRASAGTIATTSNGHTLEKRVDGSLHLILNMHHAVCDRWSSLLIHRQVEDAYKGKELALTPFSPFVRYLCTCTNDRAKEYWTSELAGLEGDQFPSLPSESYVPNPAQTMEQLIQYRDAIPRGYTLSSILRLTWALVLARYTSSKDLVFGVTVTGRAAPLSGVEEMTGPAIATVPVRVQLYEKDTNLDVLQRIQNQTIGMIPFEQTGLQYIRHYSRDCMHACSFRSHFTVQPAWPENMQDDGETILTMCSAGPAIPHGFSSYALNVMCQLAETQEIRVSVDFDTEVVSAFQMKHILAHFEHLLQYILACPDQLVDAISRLSPLDMVQLRQWNGSVPPSEAACVHDLIQRHVVNAPDSPAIHAWDGSLTYAQLNALSNRLATELIADGVGPNVFVPLCFEKTFWTTVAMLGVMKAGGAFILLDPSQPVQRLKTLCQRAGCTLALASAEKQSIAAELVPNIRVLDQKHNGSVARTSVGKFADGRAQPNCALYVVFTSGTTGVPKGVVVEHRSYCTAALAHNVCFQINNRSRVLQVASYAFDASVLETLSTLIAGGCVCILSEEQRQNALAETAAGIHPTHTYLTPSLARLIIAQTQSEKTTFTGTLISVGEPMTKSDVRQWAAKPWKLMNGYGPAECSAITTVQDTVNCESDPHNIGIPRGGRCWLVDPNDHQRLVPVGAVGEVLIEGPIVGRGYLNDPERTSAAFIQSPSWLANFDRVEESSSRLYKTGDLAQYASDGSLLFLGRKDTQVKLRGQRLELGEVESQLRQCFPGLIDAVVEMFKSSSRSYLVAFLLTSPSPQDAADGELLAEPTPEFQAMVAATRNRLQQVLPDFMVPDVYVPMRELPLNAAGKTDRRRLRDLASQHSWDQLVTSCRHVREKRKPQTQMECDLQRIWAHVLNRSLDSVGADDSFYELGGDSITAMHVVSQARNEGIIMSVEQIVRYNNLSEIAQHCRSMERLEGDGDDDDDDDDDRLFALSPMQQMFFETQRNDWDHYCRRFLVRVTEPIKFASLEAAVLALVRKHPMLRVRFARQLNGVWQQSITSTIESSFRCDTHTLTARASLQEVVWRSARRINIQHGPLLCVDLINVTEDGSQRLCLVAHHLVVDSVSCRILLGDLESALRLGLIPGSSHTLPLREWNLRQMRLLSDRLSEHVPPSVTPPLEMASSYNHDAAESWGISEQLNIFKHTVCQTFKLDPHSTKRLLGPANVAFNTQPPDLLLAALLYSWGSAFPGRPLPQVFNEIDARVSGDPQVDMSQTVGCFSSLAPLVLGTDEVAEKAEALLDIVRRVKDARAALTVNGRAYFASHLLHPLGQTDLRCSHPVEITFQYVGAFEQLERSDAMFQSDDLYNLGALVAGDSITRIALFDIAVSVVRGYIHVRITYNRYMKSQEDIQAWIKRYQRALSQISEVLIGLERKYTLSDFPLLRLTYDQLDKMIHQVLPQRTISVNAIDDIYPCSPSQRGILVARTKGHSNYEVDVTWRIETRDAASIELDRFKSAWQRVVARHPILRTIFIPSLSQESYMDQLVLKDPSPVIIYRKQAGTSSIKSLIDEHEELMSRNLELCHKLALGNGKKDNEMVCCLRINHAIMDSVTIGIIQQDLGLAYDDNLPRGQAPRYRDYVAYLQQQDTGPAMEYWGSYLADAEPCHFPRINSITKQASDERGSSVLVFNRVFALREFCRTNNITLWHVLCLAWALVMRAYTNSDQVCFGYAKSARDFPSRALRILRTAETTTRLSRGASASVLSAVKYPSTCGEHRPVQYVCRYQFPAGHTASPGQPDFTVFQGLDTRTGLMAKDQAASVIGAVEKAISGIITNPDARLGAIDILSDHDWEAMWKINCDIPTGIESCVHEVIHQRCREHPDKVAVHAWDRCFTYRQLDTLSSRLVPALQRRGVGPEVIVPLYFERSSWTPVAILAVMKAGGAFILLDPSHPHQYLKKICDEVRCRLILCSPMYVDACCQLSPSIFVVSGDTIPKDDDRMAISASRVGPHNAVYVVFTSGSTGEPKGIVIEHRQYVSGAKYHLPGYNIEPWTRILQFSSYAFDPSVQEHISTLMVGACVCIPSETQRLNDLVGAIRDLQVNYAIMVPSLARRLRREEVTGLKTLTLVGESMTQADVEYWAGSVRLVNGYGPAECSVVSVIQSGMSVDSNPHDIGVAQGCVCWVVDPDNHDLLLPMGAIGELLIEGPLVGRGYLNNPRKTAEAFITPPKWLQPLRASHSSRLYMTGDLVRFNGDGSFQYLGRKDKQVKIRGQRIELAHVEAQVRQCFEGALDAVVELAAMAGSTSRRAQLVALVVNAQRPKDKKERGNCLLQKPSDDFCTSAAAATIALRQALPSSMVPSIILPLVEIPRTASGKVDRNSLRTRLEAMSPKELEQYRPAVSSSSNQDGLAGPEKVLLQLCAEVLGLGPGMLGVNDNFFHIGGDSIDAMKLAAISRATGFVVSVADIFAHPVLADLASVAVSFSSADEQPYHPFSLAGRIQNPRESFKKHQRRCSNLSHAVLVDVLPVTPTQQVFIDRKTFHSYHFALKGRINVDRLRQACDTMMARFPCSGGPRQRPGPFHHRWAEMDPLAQCRSQWEVEMAKFDIRDGLAVTWTLFSSSPVDHVFALQLSHAQWDGVSIPYLFQDLAAAYNNMPLPPTSDFTLYLHRCATLDRTAPHQFWREYLRGSSLVTPFPLVHTRSTDQLTTTVMAATSIQLPSLPAGFTMATLIKAAAAFYLARLLVRMDIVFGQTVNGRNMTLDNVDIILGPCLNFIPIRVTLRLAWTVKDLLAHVYQQHTLSLPYDYIPLPEIVQECTEWPAESELRFIVQHQNIQLEQKLPLEGITDVKYSLFANFDPLKEVWVFSEPHSDRLEIQVCSNSSVLTQTQAQFLSEEIAKVVMVFSRTPDMLLDRVLEHVCPHMLLPN</sequence>
<dbReference type="InterPro" id="IPR000873">
    <property type="entry name" value="AMP-dep_synth/lig_dom"/>
</dbReference>
<dbReference type="InterPro" id="IPR042099">
    <property type="entry name" value="ANL_N_sf"/>
</dbReference>
<dbReference type="InterPro" id="IPR020845">
    <property type="entry name" value="AMP-binding_CS"/>
</dbReference>
<keyword evidence="2" id="KW-0597">Phosphoprotein</keyword>
<dbReference type="InterPro" id="IPR020806">
    <property type="entry name" value="PKS_PP-bd"/>
</dbReference>
<keyword evidence="8" id="KW-1185">Reference proteome</keyword>
<dbReference type="Pfam" id="PF00550">
    <property type="entry name" value="PP-binding"/>
    <property type="match status" value="3"/>
</dbReference>
<dbReference type="SUPFAM" id="SSF47336">
    <property type="entry name" value="ACP-like"/>
    <property type="match status" value="3"/>
</dbReference>
<dbReference type="SUPFAM" id="SSF56801">
    <property type="entry name" value="Acetyl-CoA synthetase-like"/>
    <property type="match status" value="3"/>
</dbReference>
<gene>
    <name evidence="7" type="ORF">P174DRAFT_507323</name>
</gene>
<dbReference type="Gene3D" id="3.30.559.30">
    <property type="entry name" value="Nonribosomal peptide synthetase, condensation domain"/>
    <property type="match status" value="5"/>
</dbReference>
<dbReference type="Gene3D" id="3.30.300.30">
    <property type="match status" value="3"/>
</dbReference>
<evidence type="ECO:0000256" key="4">
    <source>
        <dbReference type="ARBA" id="ARBA00022737"/>
    </source>
</evidence>
<dbReference type="InterPro" id="IPR045851">
    <property type="entry name" value="AMP-bd_C_sf"/>
</dbReference>
<dbReference type="SMART" id="SM00823">
    <property type="entry name" value="PKS_PP"/>
    <property type="match status" value="3"/>
</dbReference>
<evidence type="ECO:0000256" key="5">
    <source>
        <dbReference type="ARBA" id="ARBA00029454"/>
    </source>
</evidence>
<dbReference type="Gene3D" id="3.30.559.10">
    <property type="entry name" value="Chloramphenicol acetyltransferase-like domain"/>
    <property type="match status" value="5"/>
</dbReference>
<dbReference type="Gene3D" id="1.10.1200.10">
    <property type="entry name" value="ACP-like"/>
    <property type="match status" value="3"/>
</dbReference>
<dbReference type="PANTHER" id="PTHR45527:SF1">
    <property type="entry name" value="FATTY ACID SYNTHASE"/>
    <property type="match status" value="1"/>
</dbReference>
<dbReference type="FunFam" id="3.30.300.30:FF:000015">
    <property type="entry name" value="Nonribosomal peptide synthase SidD"/>
    <property type="match status" value="3"/>
</dbReference>
<dbReference type="InterPro" id="IPR010071">
    <property type="entry name" value="AA_adenyl_dom"/>
</dbReference>
<dbReference type="InterPro" id="IPR036736">
    <property type="entry name" value="ACP-like_sf"/>
</dbReference>
<keyword evidence="4" id="KW-0677">Repeat</keyword>
<dbReference type="InterPro" id="IPR001242">
    <property type="entry name" value="Condensation_dom"/>
</dbReference>
<evidence type="ECO:0000313" key="7">
    <source>
        <dbReference type="EMBL" id="PKX89648.1"/>
    </source>
</evidence>
<dbReference type="EMBL" id="MSZS01000009">
    <property type="protein sequence ID" value="PKX89648.1"/>
    <property type="molecule type" value="Genomic_DNA"/>
</dbReference>
<dbReference type="InterPro" id="IPR006162">
    <property type="entry name" value="Ppantetheine_attach_site"/>
</dbReference>
<evidence type="ECO:0000256" key="3">
    <source>
        <dbReference type="ARBA" id="ARBA00022598"/>
    </source>
</evidence>
<dbReference type="FunFam" id="1.10.1200.10:FF:000005">
    <property type="entry name" value="Nonribosomal peptide synthetase 1"/>
    <property type="match status" value="1"/>
</dbReference>
<feature type="domain" description="Carrier" evidence="6">
    <location>
        <begin position="3325"/>
        <end position="3401"/>
    </location>
</feature>
<dbReference type="CDD" id="cd19545">
    <property type="entry name" value="FUM14_C_NRPS-like"/>
    <property type="match status" value="1"/>
</dbReference>
<dbReference type="GO" id="GO:0031177">
    <property type="term" value="F:phosphopantetheine binding"/>
    <property type="evidence" value="ECO:0007669"/>
    <property type="project" value="InterPro"/>
</dbReference>
<dbReference type="Pfam" id="PF00668">
    <property type="entry name" value="Condensation"/>
    <property type="match status" value="4"/>
</dbReference>
<accession>A0A2I1BW90</accession>
<dbReference type="PANTHER" id="PTHR45527">
    <property type="entry name" value="NONRIBOSOMAL PEPTIDE SYNTHETASE"/>
    <property type="match status" value="1"/>
</dbReference>
<dbReference type="GO" id="GO:0016874">
    <property type="term" value="F:ligase activity"/>
    <property type="evidence" value="ECO:0007669"/>
    <property type="project" value="UniProtKB-KW"/>
</dbReference>
<comment type="similarity">
    <text evidence="5">Belongs to the NRP synthetase family.</text>
</comment>
<organism evidence="7 8">
    <name type="scientific">Aspergillus novofumigatus (strain IBT 16806)</name>
    <dbReference type="NCBI Taxonomy" id="1392255"/>
    <lineage>
        <taxon>Eukaryota</taxon>
        <taxon>Fungi</taxon>
        <taxon>Dikarya</taxon>
        <taxon>Ascomycota</taxon>
        <taxon>Pezizomycotina</taxon>
        <taxon>Eurotiomycetes</taxon>
        <taxon>Eurotiomycetidae</taxon>
        <taxon>Eurotiales</taxon>
        <taxon>Aspergillaceae</taxon>
        <taxon>Aspergillus</taxon>
        <taxon>Aspergillus subgen. Fumigati</taxon>
    </lineage>
</organism>
<dbReference type="FunFam" id="3.40.50.12780:FF:000014">
    <property type="entry name" value="Nonribosomal peptide synthetase 1"/>
    <property type="match status" value="2"/>
</dbReference>
<evidence type="ECO:0000256" key="2">
    <source>
        <dbReference type="ARBA" id="ARBA00022553"/>
    </source>
</evidence>
<feature type="domain" description="Carrier" evidence="6">
    <location>
        <begin position="767"/>
        <end position="840"/>
    </location>
</feature>
<protein>
    <submittedName>
        <fullName evidence="7">Putative nonribosomal peptide synthase</fullName>
    </submittedName>
</protein>
<dbReference type="STRING" id="1392255.A0A2I1BW90"/>
<dbReference type="InterPro" id="IPR023213">
    <property type="entry name" value="CAT-like_dom_sf"/>
</dbReference>
<dbReference type="OrthoDB" id="416786at2759"/>
<keyword evidence="1" id="KW-0596">Phosphopantetheine</keyword>
<evidence type="ECO:0000259" key="6">
    <source>
        <dbReference type="PROSITE" id="PS50075"/>
    </source>
</evidence>
<name>A0A2I1BW90_ASPN1</name>
<dbReference type="GeneID" id="36538709"/>
<dbReference type="Proteomes" id="UP000234474">
    <property type="component" value="Unassembled WGS sequence"/>
</dbReference>
<dbReference type="PROSITE" id="PS00455">
    <property type="entry name" value="AMP_BINDING"/>
    <property type="match status" value="2"/>
</dbReference>
<dbReference type="NCBIfam" id="TIGR01733">
    <property type="entry name" value="AA-adenyl-dom"/>
    <property type="match status" value="3"/>
</dbReference>
<dbReference type="Gene3D" id="3.40.50.12780">
    <property type="entry name" value="N-terminal domain of ligase-like"/>
    <property type="match status" value="3"/>
</dbReference>
<dbReference type="PROSITE" id="PS50075">
    <property type="entry name" value="CARRIER"/>
    <property type="match status" value="3"/>
</dbReference>
<dbReference type="GO" id="GO:0044550">
    <property type="term" value="P:secondary metabolite biosynthetic process"/>
    <property type="evidence" value="ECO:0007669"/>
    <property type="project" value="TreeGrafter"/>
</dbReference>
<proteinExistence type="inferred from homology"/>
<keyword evidence="3" id="KW-0436">Ligase</keyword>
<evidence type="ECO:0000313" key="8">
    <source>
        <dbReference type="Proteomes" id="UP000234474"/>
    </source>
</evidence>
<feature type="domain" description="Carrier" evidence="6">
    <location>
        <begin position="1818"/>
        <end position="1894"/>
    </location>
</feature>
<dbReference type="GO" id="GO:0005737">
    <property type="term" value="C:cytoplasm"/>
    <property type="evidence" value="ECO:0007669"/>
    <property type="project" value="TreeGrafter"/>
</dbReference>
<dbReference type="RefSeq" id="XP_024678243.1">
    <property type="nucleotide sequence ID" value="XM_024831372.1"/>
</dbReference>
<dbReference type="VEuPathDB" id="FungiDB:P174DRAFT_507323"/>